<proteinExistence type="predicted"/>
<reference evidence="2 3" key="1">
    <citation type="journal article" name="Sci. Rep.">
        <title>Telomere-to-telomere assembled and centromere annotated genomes of the two main subspecies of the button mushroom Agaricus bisporus reveal especially polymorphic chromosome ends.</title>
        <authorList>
            <person name="Sonnenberg A.S.M."/>
            <person name="Sedaghat-Telgerd N."/>
            <person name="Lavrijssen B."/>
            <person name="Ohm R.A."/>
            <person name="Hendrickx P.M."/>
            <person name="Scholtmeijer K."/>
            <person name="Baars J.J.P."/>
            <person name="van Peer A."/>
        </authorList>
    </citation>
    <scope>NUCLEOTIDE SEQUENCE [LARGE SCALE GENOMIC DNA]</scope>
    <source>
        <strain evidence="2 3">H119_p4</strain>
    </source>
</reference>
<dbReference type="InterPro" id="IPR003347">
    <property type="entry name" value="JmjC_dom"/>
</dbReference>
<dbReference type="EMBL" id="JABXXO010000004">
    <property type="protein sequence ID" value="KAF7778814.1"/>
    <property type="molecule type" value="Genomic_DNA"/>
</dbReference>
<evidence type="ECO:0000313" key="3">
    <source>
        <dbReference type="Proteomes" id="UP000629468"/>
    </source>
</evidence>
<evidence type="ECO:0000259" key="1">
    <source>
        <dbReference type="PROSITE" id="PS51184"/>
    </source>
</evidence>
<dbReference type="CDD" id="cd02208">
    <property type="entry name" value="cupin_RmlC-like"/>
    <property type="match status" value="1"/>
</dbReference>
<protein>
    <recommendedName>
        <fullName evidence="1">JmjC domain-containing protein</fullName>
    </recommendedName>
</protein>
<dbReference type="SMART" id="SM00558">
    <property type="entry name" value="JmjC"/>
    <property type="match status" value="1"/>
</dbReference>
<dbReference type="Pfam" id="PF13621">
    <property type="entry name" value="Cupin_8"/>
    <property type="match status" value="1"/>
</dbReference>
<evidence type="ECO:0000313" key="2">
    <source>
        <dbReference type="EMBL" id="KAF7778814.1"/>
    </source>
</evidence>
<dbReference type="SUPFAM" id="SSF51197">
    <property type="entry name" value="Clavaminate synthase-like"/>
    <property type="match status" value="1"/>
</dbReference>
<dbReference type="PANTHER" id="PTHR12461:SF94">
    <property type="entry name" value="JMJC DOMAIN-CONTAINING PROTEIN"/>
    <property type="match status" value="1"/>
</dbReference>
<dbReference type="PROSITE" id="PS51184">
    <property type="entry name" value="JMJC"/>
    <property type="match status" value="1"/>
</dbReference>
<name>A0A8H7F6R8_AGABI</name>
<sequence>MEYVCNLLHPHLLRIRSTSPSDDLIIVSEGLYEQLVASVGALLTDALHSRNYMANEFLTLSDIAYEKMRLAPSTTLTVWQILYADACILHALCILNKPNATRSIGTLDKAIIIAGGGDENRLDLILSCINKIQQIFFPTLVLSRKLLHQGHHPSPNLLSTAHHEVPTIDTEPSFLSFQEIHSKGPFVIRDYARDWPALKDHKWNSIDYLLSVSGSSRTIPIEVGHDYRDEDWSQTLMGWEDFLDVIREKVAGDSSFKVAKILYLAQYNLLRQFPSLRNDIAIPDYVYCALSSQDFPEYTALRHGDNAILNAWLGPEGATSPAHFDPYYNLYVQIVGYKTVWLSPPNTKPYMEALTLLKRSEDIQTRETTCNFSDFREKVVPEAMSVVLGPGDLLFFPPGWWHGMRSESTCFSVSMWF</sequence>
<accession>A0A8H7F6R8</accession>
<dbReference type="AlphaFoldDB" id="A0A8H7F6R8"/>
<dbReference type="Proteomes" id="UP000629468">
    <property type="component" value="Unassembled WGS sequence"/>
</dbReference>
<dbReference type="Gene3D" id="2.60.120.650">
    <property type="entry name" value="Cupin"/>
    <property type="match status" value="1"/>
</dbReference>
<organism evidence="2 3">
    <name type="scientific">Agaricus bisporus var. burnettii</name>
    <dbReference type="NCBI Taxonomy" id="192524"/>
    <lineage>
        <taxon>Eukaryota</taxon>
        <taxon>Fungi</taxon>
        <taxon>Dikarya</taxon>
        <taxon>Basidiomycota</taxon>
        <taxon>Agaricomycotina</taxon>
        <taxon>Agaricomycetes</taxon>
        <taxon>Agaricomycetidae</taxon>
        <taxon>Agaricales</taxon>
        <taxon>Agaricineae</taxon>
        <taxon>Agaricaceae</taxon>
        <taxon>Agaricus</taxon>
    </lineage>
</organism>
<gene>
    <name evidence="2" type="ORF">Agabi119p4_3159</name>
</gene>
<comment type="caution">
    <text evidence="2">The sequence shown here is derived from an EMBL/GenBank/DDBJ whole genome shotgun (WGS) entry which is preliminary data.</text>
</comment>
<feature type="domain" description="JmjC" evidence="1">
    <location>
        <begin position="262"/>
        <end position="417"/>
    </location>
</feature>
<dbReference type="InterPro" id="IPR041667">
    <property type="entry name" value="Cupin_8"/>
</dbReference>
<dbReference type="PANTHER" id="PTHR12461">
    <property type="entry name" value="HYPOXIA-INDUCIBLE FACTOR 1 ALPHA INHIBITOR-RELATED"/>
    <property type="match status" value="1"/>
</dbReference>